<protein>
    <submittedName>
        <fullName evidence="1">Uncharacterized protein</fullName>
    </submittedName>
</protein>
<keyword evidence="2" id="KW-1185">Reference proteome</keyword>
<comment type="caution">
    <text evidence="1">The sequence shown here is derived from an EMBL/GenBank/DDBJ whole genome shotgun (WGS) entry which is preliminary data.</text>
</comment>
<dbReference type="PATRIC" id="fig|698759.3.peg.549"/>
<reference evidence="1 2" key="1">
    <citation type="submission" date="2012-11" db="EMBL/GenBank/DDBJ databases">
        <authorList>
            <person name="Huguet-Tapia J.C."/>
            <person name="Durkin A.S."/>
            <person name="Pettis G.S."/>
            <person name="Badger J.H."/>
        </authorList>
    </citation>
    <scope>NUCLEOTIDE SEQUENCE [LARGE SCALE GENOMIC DNA]</scope>
    <source>
        <strain evidence="1 2">91-03</strain>
    </source>
</reference>
<dbReference type="Proteomes" id="UP000010411">
    <property type="component" value="Unassembled WGS sequence"/>
</dbReference>
<name>L1L8G6_9ACTN</name>
<sequence>MGASLLRVMPTGLFSHGELPLCGARVTIAPDGATAPARGGWSVTL</sequence>
<gene>
    <name evidence="1" type="ORF">STRIP9103_02784</name>
</gene>
<evidence type="ECO:0000313" key="2">
    <source>
        <dbReference type="Proteomes" id="UP000010411"/>
    </source>
</evidence>
<accession>L1L8G6</accession>
<proteinExistence type="predicted"/>
<organism evidence="1 2">
    <name type="scientific">Streptomyces ipomoeae 91-03</name>
    <dbReference type="NCBI Taxonomy" id="698759"/>
    <lineage>
        <taxon>Bacteria</taxon>
        <taxon>Bacillati</taxon>
        <taxon>Actinomycetota</taxon>
        <taxon>Actinomycetes</taxon>
        <taxon>Kitasatosporales</taxon>
        <taxon>Streptomycetaceae</taxon>
        <taxon>Streptomyces</taxon>
    </lineage>
</organism>
<dbReference type="AlphaFoldDB" id="L1L8G6"/>
<dbReference type="EMBL" id="AEJC01000054">
    <property type="protein sequence ID" value="EKX68918.1"/>
    <property type="molecule type" value="Genomic_DNA"/>
</dbReference>
<evidence type="ECO:0000313" key="1">
    <source>
        <dbReference type="EMBL" id="EKX68918.1"/>
    </source>
</evidence>